<sequence length="214" mass="23924">MRGLIRPRTMEGMEMADVLRQRRAELGMSQTDLAAAAGVDKRQIRRYEAGEQQPVLSVAVAIANALKISVGELAGIPSHKVNLSGDWWASWQTFKDSEEVITTQEVQLRQQGDLINLQTTTRGISIEDGGYHWRGELRVWDNEVLMGWYVADDGSIRSKGTFYFVLHPHGQRLEGRWVGLSHDGKIVTGYGGMARTEEDARDTIAALREQEISA</sequence>
<dbReference type="EMBL" id="LT629758">
    <property type="protein sequence ID" value="SDT70372.1"/>
    <property type="molecule type" value="Genomic_DNA"/>
</dbReference>
<dbReference type="Gene3D" id="1.10.260.40">
    <property type="entry name" value="lambda repressor-like DNA-binding domains"/>
    <property type="match status" value="1"/>
</dbReference>
<dbReference type="Pfam" id="PF01381">
    <property type="entry name" value="HTH_3"/>
    <property type="match status" value="1"/>
</dbReference>
<gene>
    <name evidence="2" type="ORF">SAMN04489716_5939</name>
</gene>
<dbReference type="InterPro" id="IPR010982">
    <property type="entry name" value="Lambda_DNA-bd_dom_sf"/>
</dbReference>
<dbReference type="STRING" id="113562.SAMN04489716_5939"/>
<dbReference type="Proteomes" id="UP000198688">
    <property type="component" value="Chromosome I"/>
</dbReference>
<feature type="domain" description="HTH cro/C1-type" evidence="1">
    <location>
        <begin position="19"/>
        <end position="73"/>
    </location>
</feature>
<evidence type="ECO:0000313" key="3">
    <source>
        <dbReference type="Proteomes" id="UP000198688"/>
    </source>
</evidence>
<proteinExistence type="predicted"/>
<dbReference type="PROSITE" id="PS50943">
    <property type="entry name" value="HTH_CROC1"/>
    <property type="match status" value="1"/>
</dbReference>
<dbReference type="AlphaFoldDB" id="A0A1H2CJE1"/>
<dbReference type="SMART" id="SM00530">
    <property type="entry name" value="HTH_XRE"/>
    <property type="match status" value="1"/>
</dbReference>
<keyword evidence="3" id="KW-1185">Reference proteome</keyword>
<dbReference type="GO" id="GO:0003677">
    <property type="term" value="F:DNA binding"/>
    <property type="evidence" value="ECO:0007669"/>
    <property type="project" value="InterPro"/>
</dbReference>
<protein>
    <submittedName>
        <fullName evidence="2">Helix-turn-helix</fullName>
    </submittedName>
</protein>
<accession>A0A1H2CJE1</accession>
<dbReference type="CDD" id="cd00093">
    <property type="entry name" value="HTH_XRE"/>
    <property type="match status" value="1"/>
</dbReference>
<evidence type="ECO:0000259" key="1">
    <source>
        <dbReference type="PROSITE" id="PS50943"/>
    </source>
</evidence>
<dbReference type="SUPFAM" id="SSF47413">
    <property type="entry name" value="lambda repressor-like DNA-binding domains"/>
    <property type="match status" value="1"/>
</dbReference>
<evidence type="ECO:0000313" key="2">
    <source>
        <dbReference type="EMBL" id="SDT70372.1"/>
    </source>
</evidence>
<organism evidence="2 3">
    <name type="scientific">Actinoplanes derwentensis</name>
    <dbReference type="NCBI Taxonomy" id="113562"/>
    <lineage>
        <taxon>Bacteria</taxon>
        <taxon>Bacillati</taxon>
        <taxon>Actinomycetota</taxon>
        <taxon>Actinomycetes</taxon>
        <taxon>Micromonosporales</taxon>
        <taxon>Micromonosporaceae</taxon>
        <taxon>Actinoplanes</taxon>
    </lineage>
</organism>
<name>A0A1H2CJE1_9ACTN</name>
<dbReference type="InterPro" id="IPR001387">
    <property type="entry name" value="Cro/C1-type_HTH"/>
</dbReference>
<reference evidence="2 3" key="1">
    <citation type="submission" date="2016-10" db="EMBL/GenBank/DDBJ databases">
        <authorList>
            <person name="de Groot N.N."/>
        </authorList>
    </citation>
    <scope>NUCLEOTIDE SEQUENCE [LARGE SCALE GENOMIC DNA]</scope>
    <source>
        <strain evidence="2 3">DSM 43941</strain>
    </source>
</reference>